<keyword evidence="4" id="KW-1003">Cell membrane</keyword>
<dbReference type="SUPFAM" id="SSF47384">
    <property type="entry name" value="Homodimeric domain of signal transducing histidine kinase"/>
    <property type="match status" value="1"/>
</dbReference>
<dbReference type="InterPro" id="IPR036097">
    <property type="entry name" value="HisK_dim/P_sf"/>
</dbReference>
<dbReference type="InterPro" id="IPR036890">
    <property type="entry name" value="HATPase_C_sf"/>
</dbReference>
<keyword evidence="11 14" id="KW-1133">Transmembrane helix</keyword>
<dbReference type="InterPro" id="IPR003661">
    <property type="entry name" value="HisK_dim/P_dom"/>
</dbReference>
<dbReference type="GO" id="GO:0000155">
    <property type="term" value="F:phosphorelay sensor kinase activity"/>
    <property type="evidence" value="ECO:0007669"/>
    <property type="project" value="InterPro"/>
</dbReference>
<evidence type="ECO:0000313" key="18">
    <source>
        <dbReference type="Proteomes" id="UP001220509"/>
    </source>
</evidence>
<evidence type="ECO:0000259" key="15">
    <source>
        <dbReference type="PROSITE" id="PS50109"/>
    </source>
</evidence>
<evidence type="ECO:0000259" key="16">
    <source>
        <dbReference type="PROSITE" id="PS50885"/>
    </source>
</evidence>
<evidence type="ECO:0000256" key="11">
    <source>
        <dbReference type="ARBA" id="ARBA00022989"/>
    </source>
</evidence>
<dbReference type="Pfam" id="PF02518">
    <property type="entry name" value="HATPase_c"/>
    <property type="match status" value="1"/>
</dbReference>
<dbReference type="Gene3D" id="6.10.340.10">
    <property type="match status" value="1"/>
</dbReference>
<keyword evidence="7 14" id="KW-0812">Transmembrane</keyword>
<evidence type="ECO:0000256" key="9">
    <source>
        <dbReference type="ARBA" id="ARBA00022777"/>
    </source>
</evidence>
<feature type="domain" description="Histidine kinase" evidence="15">
    <location>
        <begin position="147"/>
        <end position="364"/>
    </location>
</feature>
<evidence type="ECO:0000256" key="10">
    <source>
        <dbReference type="ARBA" id="ARBA00022840"/>
    </source>
</evidence>
<dbReference type="Pfam" id="PF00512">
    <property type="entry name" value="HisKA"/>
    <property type="match status" value="1"/>
</dbReference>
<dbReference type="Proteomes" id="UP001220509">
    <property type="component" value="Chromosome"/>
</dbReference>
<dbReference type="KEGG" id="pka:PQ456_04510"/>
<evidence type="ECO:0000256" key="14">
    <source>
        <dbReference type="SAM" id="Phobius"/>
    </source>
</evidence>
<dbReference type="CDD" id="cd06225">
    <property type="entry name" value="HAMP"/>
    <property type="match status" value="1"/>
</dbReference>
<dbReference type="EC" id="2.7.13.3" evidence="3"/>
<accession>A0AAX3M3G4</accession>
<gene>
    <name evidence="17" type="ORF">PQ456_04510</name>
</gene>
<dbReference type="InterPro" id="IPR003660">
    <property type="entry name" value="HAMP_dom"/>
</dbReference>
<comment type="catalytic activity">
    <reaction evidence="1">
        <text>ATP + protein L-histidine = ADP + protein N-phospho-L-histidine.</text>
        <dbReference type="EC" id="2.7.13.3"/>
    </reaction>
</comment>
<dbReference type="Gene3D" id="3.30.565.10">
    <property type="entry name" value="Histidine kinase-like ATPase, C-terminal domain"/>
    <property type="match status" value="1"/>
</dbReference>
<dbReference type="GO" id="GO:0005886">
    <property type="term" value="C:plasma membrane"/>
    <property type="evidence" value="ECO:0007669"/>
    <property type="project" value="UniProtKB-SubCell"/>
</dbReference>
<keyword evidence="12" id="KW-0902">Two-component regulatory system</keyword>
<dbReference type="SMART" id="SM00388">
    <property type="entry name" value="HisKA"/>
    <property type="match status" value="1"/>
</dbReference>
<dbReference type="InterPro" id="IPR005467">
    <property type="entry name" value="His_kinase_dom"/>
</dbReference>
<evidence type="ECO:0000256" key="3">
    <source>
        <dbReference type="ARBA" id="ARBA00012438"/>
    </source>
</evidence>
<keyword evidence="9 17" id="KW-0418">Kinase</keyword>
<keyword evidence="6" id="KW-0808">Transferase</keyword>
<dbReference type="FunFam" id="3.30.565.10:FF:000013">
    <property type="entry name" value="Two-component sensor histidine kinase"/>
    <property type="match status" value="1"/>
</dbReference>
<dbReference type="SUPFAM" id="SSF55874">
    <property type="entry name" value="ATPase domain of HSP90 chaperone/DNA topoisomerase II/histidine kinase"/>
    <property type="match status" value="1"/>
</dbReference>
<dbReference type="GO" id="GO:0005524">
    <property type="term" value="F:ATP binding"/>
    <property type="evidence" value="ECO:0007669"/>
    <property type="project" value="UniProtKB-KW"/>
</dbReference>
<dbReference type="PROSITE" id="PS50885">
    <property type="entry name" value="HAMP"/>
    <property type="match status" value="1"/>
</dbReference>
<feature type="transmembrane region" description="Helical" evidence="14">
    <location>
        <begin position="60"/>
        <end position="78"/>
    </location>
</feature>
<keyword evidence="5" id="KW-0597">Phosphoprotein</keyword>
<dbReference type="Pfam" id="PF00672">
    <property type="entry name" value="HAMP"/>
    <property type="match status" value="1"/>
</dbReference>
<evidence type="ECO:0000256" key="7">
    <source>
        <dbReference type="ARBA" id="ARBA00022692"/>
    </source>
</evidence>
<keyword evidence="18" id="KW-1185">Reference proteome</keyword>
<feature type="transmembrane region" description="Helical" evidence="14">
    <location>
        <begin position="12"/>
        <end position="31"/>
    </location>
</feature>
<dbReference type="SMART" id="SM00387">
    <property type="entry name" value="HATPase_c"/>
    <property type="match status" value="1"/>
</dbReference>
<name>A0AAX3M3G4_9BACL</name>
<protein>
    <recommendedName>
        <fullName evidence="3">histidine kinase</fullName>
        <ecNumber evidence="3">2.7.13.3</ecNumber>
    </recommendedName>
</protein>
<keyword evidence="8" id="KW-0547">Nucleotide-binding</keyword>
<evidence type="ECO:0000313" key="17">
    <source>
        <dbReference type="EMBL" id="WCT56792.1"/>
    </source>
</evidence>
<feature type="domain" description="HAMP" evidence="16">
    <location>
        <begin position="87"/>
        <end position="132"/>
    </location>
</feature>
<sequence>MAKQVRSFRFNMMMLFGLSMLLSGIVTYILYRLLQWFYSTTKFEDLWTKYRYFIREIGDLNFFLIFFIPLSFFFFFLLTKRYALYFKEITSGIHQLANADFDIDLQIQSKDEFEEIARDINLASHKLQQAMIRGDFAENSKEQLVLNLAHDLRTPLTSVLGYLDFILKGKDELTEEQMIHYAGVAYNKSQRLEKLIEELFDIARMNYGTVSLKKSWLDVNELLHQLTEELYPALEKQHLISRITTTTSMTIYADGEQLARAIENLLTNAIRYGEDGHYIDVNSYPEAEEIVIQIINYGSRILPEELPHIFEMLYTGDKARTQKDGGSGIGLFIAKNIVEHHKGTITVQSDLIRTCFEIRLPHQAQNIDVS</sequence>
<organism evidence="17 18">
    <name type="scientific">Paenibacillus kyungheensis</name>
    <dbReference type="NCBI Taxonomy" id="1452732"/>
    <lineage>
        <taxon>Bacteria</taxon>
        <taxon>Bacillati</taxon>
        <taxon>Bacillota</taxon>
        <taxon>Bacilli</taxon>
        <taxon>Bacillales</taxon>
        <taxon>Paenibacillaceae</taxon>
        <taxon>Paenibacillus</taxon>
    </lineage>
</organism>
<evidence type="ECO:0000256" key="13">
    <source>
        <dbReference type="ARBA" id="ARBA00023136"/>
    </source>
</evidence>
<evidence type="ECO:0000256" key="12">
    <source>
        <dbReference type="ARBA" id="ARBA00023012"/>
    </source>
</evidence>
<evidence type="ECO:0000256" key="1">
    <source>
        <dbReference type="ARBA" id="ARBA00000085"/>
    </source>
</evidence>
<dbReference type="PROSITE" id="PS50109">
    <property type="entry name" value="HIS_KIN"/>
    <property type="match status" value="1"/>
</dbReference>
<evidence type="ECO:0000256" key="6">
    <source>
        <dbReference type="ARBA" id="ARBA00022679"/>
    </source>
</evidence>
<dbReference type="InterPro" id="IPR003594">
    <property type="entry name" value="HATPase_dom"/>
</dbReference>
<evidence type="ECO:0000256" key="4">
    <source>
        <dbReference type="ARBA" id="ARBA00022475"/>
    </source>
</evidence>
<dbReference type="AlphaFoldDB" id="A0AAX3M3G4"/>
<reference evidence="17 18" key="1">
    <citation type="submission" date="2023-02" db="EMBL/GenBank/DDBJ databases">
        <title>Genome sequence of Paenibacillus kyungheensis KACC 18744.</title>
        <authorList>
            <person name="Kim S."/>
            <person name="Heo J."/>
            <person name="Kwon S.-W."/>
        </authorList>
    </citation>
    <scope>NUCLEOTIDE SEQUENCE [LARGE SCALE GENOMIC DNA]</scope>
    <source>
        <strain evidence="17 18">KACC 18744</strain>
    </source>
</reference>
<dbReference type="CDD" id="cd00082">
    <property type="entry name" value="HisKA"/>
    <property type="match status" value="1"/>
</dbReference>
<dbReference type="PANTHER" id="PTHR45528:SF1">
    <property type="entry name" value="SENSOR HISTIDINE KINASE CPXA"/>
    <property type="match status" value="1"/>
</dbReference>
<dbReference type="RefSeq" id="WP_273615062.1">
    <property type="nucleotide sequence ID" value="NZ_CP117416.1"/>
</dbReference>
<evidence type="ECO:0000256" key="8">
    <source>
        <dbReference type="ARBA" id="ARBA00022741"/>
    </source>
</evidence>
<dbReference type="Gene3D" id="1.10.287.130">
    <property type="match status" value="1"/>
</dbReference>
<proteinExistence type="predicted"/>
<comment type="subcellular location">
    <subcellularLocation>
        <location evidence="2">Cell membrane</location>
        <topology evidence="2">Multi-pass membrane protein</topology>
    </subcellularLocation>
</comment>
<keyword evidence="10" id="KW-0067">ATP-binding</keyword>
<keyword evidence="13 14" id="KW-0472">Membrane</keyword>
<dbReference type="EMBL" id="CP117416">
    <property type="protein sequence ID" value="WCT56792.1"/>
    <property type="molecule type" value="Genomic_DNA"/>
</dbReference>
<dbReference type="InterPro" id="IPR050398">
    <property type="entry name" value="HssS/ArlS-like"/>
</dbReference>
<dbReference type="PRINTS" id="PR01780">
    <property type="entry name" value="LANTIREGPROT"/>
</dbReference>
<evidence type="ECO:0000256" key="2">
    <source>
        <dbReference type="ARBA" id="ARBA00004651"/>
    </source>
</evidence>
<evidence type="ECO:0000256" key="5">
    <source>
        <dbReference type="ARBA" id="ARBA00022553"/>
    </source>
</evidence>
<dbReference type="InterPro" id="IPR008358">
    <property type="entry name" value="Sig_transdc_His_kin/Pase_MprB"/>
</dbReference>
<dbReference type="PANTHER" id="PTHR45528">
    <property type="entry name" value="SENSOR HISTIDINE KINASE CPXA"/>
    <property type="match status" value="1"/>
</dbReference>